<dbReference type="InterPro" id="IPR036191">
    <property type="entry name" value="RRF_sf"/>
</dbReference>
<dbReference type="Gene3D" id="3.30.1360.40">
    <property type="match status" value="1"/>
</dbReference>
<reference evidence="6" key="1">
    <citation type="submission" date="2020-04" db="EMBL/GenBank/DDBJ databases">
        <authorList>
            <person name="Zhang T."/>
        </authorList>
    </citation>
    <scope>NUCLEOTIDE SEQUENCE</scope>
    <source>
        <strain evidence="6">HKST-UBA10</strain>
    </source>
</reference>
<sequence>MNLEEASDKLEKSTEFFSSELKRLRGGRVSPSIVDDIEVEAYGDKMPINQLGSVSVADASLLVINLWDKSVVEDVRKAIETSDLGITPQIDGQLIRLPVPPMSQERREEITKLVKVKEEEAKVVVRQIRKDCLTYYDNEQKAKSISEDEYDRLKDQLQKLVDEANKKLEEIAKLKEEEIMTI</sequence>
<protein>
    <recommendedName>
        <fullName evidence="3">Ribosome-recycling factor</fullName>
        <shortName evidence="3">RRF</shortName>
    </recommendedName>
    <alternativeName>
        <fullName evidence="3">Ribosome-releasing factor</fullName>
    </alternativeName>
</protein>
<comment type="subcellular location">
    <subcellularLocation>
        <location evidence="3">Cytoplasm</location>
    </subcellularLocation>
</comment>
<keyword evidence="3" id="KW-0963">Cytoplasm</keyword>
<comment type="function">
    <text evidence="3">Responsible for the release of ribosomes from messenger RNA at the termination of protein biosynthesis. May increase the efficiency of translation by recycling ribosomes from one round of translation to another.</text>
</comment>
<feature type="coiled-coil region" evidence="4">
    <location>
        <begin position="136"/>
        <end position="177"/>
    </location>
</feature>
<gene>
    <name evidence="3 6" type="primary">frr</name>
    <name evidence="6" type="ORF">KC660_01640</name>
</gene>
<organism evidence="6 7">
    <name type="scientific">Candidatus Dojkabacteria bacterium</name>
    <dbReference type="NCBI Taxonomy" id="2099670"/>
    <lineage>
        <taxon>Bacteria</taxon>
        <taxon>Candidatus Dojkabacteria</taxon>
    </lineage>
</organism>
<comment type="caution">
    <text evidence="6">The sequence shown here is derived from an EMBL/GenBank/DDBJ whole genome shotgun (WGS) entry which is preliminary data.</text>
</comment>
<dbReference type="Proteomes" id="UP000782843">
    <property type="component" value="Unassembled WGS sequence"/>
</dbReference>
<reference evidence="6" key="2">
    <citation type="journal article" date="2021" name="Microbiome">
        <title>Successional dynamics and alternative stable states in a saline activated sludge microbial community over 9 years.</title>
        <authorList>
            <person name="Wang Y."/>
            <person name="Ye J."/>
            <person name="Ju F."/>
            <person name="Liu L."/>
            <person name="Boyd J.A."/>
            <person name="Deng Y."/>
            <person name="Parks D.H."/>
            <person name="Jiang X."/>
            <person name="Yin X."/>
            <person name="Woodcroft B.J."/>
            <person name="Tyson G.W."/>
            <person name="Hugenholtz P."/>
            <person name="Polz M.F."/>
            <person name="Zhang T."/>
        </authorList>
    </citation>
    <scope>NUCLEOTIDE SEQUENCE</scope>
    <source>
        <strain evidence="6">HKST-UBA10</strain>
    </source>
</reference>
<evidence type="ECO:0000313" key="6">
    <source>
        <dbReference type="EMBL" id="MCA9382091.1"/>
    </source>
</evidence>
<dbReference type="HAMAP" id="MF_00040">
    <property type="entry name" value="RRF"/>
    <property type="match status" value="1"/>
</dbReference>
<proteinExistence type="inferred from homology"/>
<dbReference type="CDD" id="cd00520">
    <property type="entry name" value="RRF"/>
    <property type="match status" value="1"/>
</dbReference>
<evidence type="ECO:0000256" key="4">
    <source>
        <dbReference type="SAM" id="Coils"/>
    </source>
</evidence>
<dbReference type="Gene3D" id="1.10.132.20">
    <property type="entry name" value="Ribosome-recycling factor"/>
    <property type="match status" value="1"/>
</dbReference>
<dbReference type="PANTHER" id="PTHR20982">
    <property type="entry name" value="RIBOSOME RECYCLING FACTOR"/>
    <property type="match status" value="1"/>
</dbReference>
<dbReference type="FunFam" id="3.30.1360.40:FF:000001">
    <property type="entry name" value="Ribosome-recycling factor"/>
    <property type="match status" value="1"/>
</dbReference>
<evidence type="ECO:0000313" key="7">
    <source>
        <dbReference type="Proteomes" id="UP000782843"/>
    </source>
</evidence>
<comment type="similarity">
    <text evidence="1 3">Belongs to the RRF family.</text>
</comment>
<dbReference type="GO" id="GO:0005737">
    <property type="term" value="C:cytoplasm"/>
    <property type="evidence" value="ECO:0007669"/>
    <property type="project" value="UniProtKB-SubCell"/>
</dbReference>
<dbReference type="GO" id="GO:0043023">
    <property type="term" value="F:ribosomal large subunit binding"/>
    <property type="evidence" value="ECO:0007669"/>
    <property type="project" value="TreeGrafter"/>
</dbReference>
<keyword evidence="2 3" id="KW-0648">Protein biosynthesis</keyword>
<dbReference type="GO" id="GO:0006415">
    <property type="term" value="P:translational termination"/>
    <property type="evidence" value="ECO:0007669"/>
    <property type="project" value="UniProtKB-UniRule"/>
</dbReference>
<dbReference type="InterPro" id="IPR023584">
    <property type="entry name" value="Ribosome_recyc_fac_dom"/>
</dbReference>
<dbReference type="Pfam" id="PF01765">
    <property type="entry name" value="RRF"/>
    <property type="match status" value="1"/>
</dbReference>
<dbReference type="InterPro" id="IPR002661">
    <property type="entry name" value="Ribosome_recyc_fac"/>
</dbReference>
<dbReference type="EMBL" id="JAGQLG010000057">
    <property type="protein sequence ID" value="MCA9382091.1"/>
    <property type="molecule type" value="Genomic_DNA"/>
</dbReference>
<dbReference type="PANTHER" id="PTHR20982:SF3">
    <property type="entry name" value="MITOCHONDRIAL RIBOSOME RECYCLING FACTOR PSEUDO 1"/>
    <property type="match status" value="1"/>
</dbReference>
<feature type="domain" description="Ribosome recycling factor" evidence="5">
    <location>
        <begin position="18"/>
        <end position="180"/>
    </location>
</feature>
<accession>A0A955RHN6</accession>
<name>A0A955RHN6_9BACT</name>
<keyword evidence="4" id="KW-0175">Coiled coil</keyword>
<dbReference type="AlphaFoldDB" id="A0A955RHN6"/>
<dbReference type="SUPFAM" id="SSF55194">
    <property type="entry name" value="Ribosome recycling factor, RRF"/>
    <property type="match status" value="1"/>
</dbReference>
<evidence type="ECO:0000259" key="5">
    <source>
        <dbReference type="Pfam" id="PF01765"/>
    </source>
</evidence>
<evidence type="ECO:0000256" key="1">
    <source>
        <dbReference type="ARBA" id="ARBA00005912"/>
    </source>
</evidence>
<evidence type="ECO:0000256" key="3">
    <source>
        <dbReference type="HAMAP-Rule" id="MF_00040"/>
    </source>
</evidence>
<dbReference type="NCBIfam" id="TIGR00496">
    <property type="entry name" value="frr"/>
    <property type="match status" value="1"/>
</dbReference>
<evidence type="ECO:0000256" key="2">
    <source>
        <dbReference type="ARBA" id="ARBA00022917"/>
    </source>
</evidence>